<dbReference type="CDD" id="cd05387">
    <property type="entry name" value="BY-kinase"/>
    <property type="match status" value="1"/>
</dbReference>
<dbReference type="InterPro" id="IPR050445">
    <property type="entry name" value="Bact_polysacc_biosynth/exp"/>
</dbReference>
<sequence length="316" mass="34080">MSIIEKAVGKLGSSPKPEQPQPTSIESADERSGRSSQDKVSHSSRAAEGTVKLRTIEIPFDNLHQRGMLTPAVPRSLIAEEYRSIKRPILKNIDGKTASELRFANLVMVTSALEGDGKTFSSINLAISIAMEMDRTVLFVDADVAKATAGSLLGVPRNSPGLIDVLEGNGTQIGDVICRTNMDKLSILPAGRSHEKSNELLASEGMSRLMGELSQRYSDRVIVFDSPPLLLTTEAGVLASFVGQIVFVVSADRTPQQAVVEAIEHISEDKMVGMVLNRARRRKFIGFGYGYGLGYGYGYAENNPEAPAPRQSAVSS</sequence>
<evidence type="ECO:0000256" key="1">
    <source>
        <dbReference type="ARBA" id="ARBA00007316"/>
    </source>
</evidence>
<dbReference type="Gene3D" id="3.40.50.300">
    <property type="entry name" value="P-loop containing nucleotide triphosphate hydrolases"/>
    <property type="match status" value="1"/>
</dbReference>
<feature type="compositionally biased region" description="Basic and acidic residues" evidence="9">
    <location>
        <begin position="28"/>
        <end position="41"/>
    </location>
</feature>
<evidence type="ECO:0000259" key="10">
    <source>
        <dbReference type="Pfam" id="PF13614"/>
    </source>
</evidence>
<organism evidence="11 12">
    <name type="scientific">Sediminihaliea albiluteola</name>
    <dbReference type="NCBI Taxonomy" id="2758564"/>
    <lineage>
        <taxon>Bacteria</taxon>
        <taxon>Pseudomonadati</taxon>
        <taxon>Pseudomonadota</taxon>
        <taxon>Gammaproteobacteria</taxon>
        <taxon>Cellvibrionales</taxon>
        <taxon>Halieaceae</taxon>
        <taxon>Sediminihaliea</taxon>
    </lineage>
</organism>
<evidence type="ECO:0000313" key="12">
    <source>
        <dbReference type="Proteomes" id="UP000539350"/>
    </source>
</evidence>
<dbReference type="NCBIfam" id="TIGR03018">
    <property type="entry name" value="pepcterm_TyrKin"/>
    <property type="match status" value="1"/>
</dbReference>
<keyword evidence="5 11" id="KW-0418">Kinase</keyword>
<dbReference type="InterPro" id="IPR005702">
    <property type="entry name" value="Wzc-like_C"/>
</dbReference>
<keyword evidence="12" id="KW-1185">Reference proteome</keyword>
<dbReference type="Pfam" id="PF13614">
    <property type="entry name" value="AAA_31"/>
    <property type="match status" value="1"/>
</dbReference>
<dbReference type="SUPFAM" id="SSF52540">
    <property type="entry name" value="P-loop containing nucleoside triphosphate hydrolases"/>
    <property type="match status" value="1"/>
</dbReference>
<name>A0A7W2YJW4_9GAMM</name>
<evidence type="ECO:0000256" key="4">
    <source>
        <dbReference type="ARBA" id="ARBA00022741"/>
    </source>
</evidence>
<dbReference type="InterPro" id="IPR027417">
    <property type="entry name" value="P-loop_NTPase"/>
</dbReference>
<evidence type="ECO:0000256" key="3">
    <source>
        <dbReference type="ARBA" id="ARBA00022679"/>
    </source>
</evidence>
<keyword evidence="4" id="KW-0547">Nucleotide-binding</keyword>
<evidence type="ECO:0000256" key="7">
    <source>
        <dbReference type="ARBA" id="ARBA00023137"/>
    </source>
</evidence>
<keyword evidence="6" id="KW-0067">ATP-binding</keyword>
<evidence type="ECO:0000256" key="5">
    <source>
        <dbReference type="ARBA" id="ARBA00022777"/>
    </source>
</evidence>
<dbReference type="Proteomes" id="UP000539350">
    <property type="component" value="Unassembled WGS sequence"/>
</dbReference>
<keyword evidence="7" id="KW-0829">Tyrosine-protein kinase</keyword>
<dbReference type="GO" id="GO:0004713">
    <property type="term" value="F:protein tyrosine kinase activity"/>
    <property type="evidence" value="ECO:0007669"/>
    <property type="project" value="TreeGrafter"/>
</dbReference>
<evidence type="ECO:0000256" key="2">
    <source>
        <dbReference type="ARBA" id="ARBA00011903"/>
    </source>
</evidence>
<evidence type="ECO:0000313" key="11">
    <source>
        <dbReference type="EMBL" id="MBA6412713.1"/>
    </source>
</evidence>
<keyword evidence="3" id="KW-0808">Transferase</keyword>
<accession>A0A7W2YJW4</accession>
<feature type="region of interest" description="Disordered" evidence="9">
    <location>
        <begin position="1"/>
        <end position="47"/>
    </location>
</feature>
<dbReference type="InterPro" id="IPR025669">
    <property type="entry name" value="AAA_dom"/>
</dbReference>
<dbReference type="RefSeq" id="WP_182170255.1">
    <property type="nucleotide sequence ID" value="NZ_JACFXU010000013.1"/>
</dbReference>
<feature type="domain" description="AAA" evidence="10">
    <location>
        <begin position="115"/>
        <end position="234"/>
    </location>
</feature>
<dbReference type="AlphaFoldDB" id="A0A7W2YJW4"/>
<reference evidence="11 12" key="1">
    <citation type="submission" date="2020-07" db="EMBL/GenBank/DDBJ databases">
        <title>Halieaceae bacterium, F7430, whole genome shotgun sequencing project.</title>
        <authorList>
            <person name="Jiang S."/>
            <person name="Liu Z.W."/>
            <person name="Du Z.J."/>
        </authorList>
    </citation>
    <scope>NUCLEOTIDE SEQUENCE [LARGE SCALE GENOMIC DNA]</scope>
    <source>
        <strain evidence="11 12">F7430</strain>
    </source>
</reference>
<protein>
    <recommendedName>
        <fullName evidence="2">non-specific protein-tyrosine kinase</fullName>
        <ecNumber evidence="2">2.7.10.2</ecNumber>
    </recommendedName>
</protein>
<comment type="catalytic activity">
    <reaction evidence="8">
        <text>L-tyrosyl-[protein] + ATP = O-phospho-L-tyrosyl-[protein] + ADP + H(+)</text>
        <dbReference type="Rhea" id="RHEA:10596"/>
        <dbReference type="Rhea" id="RHEA-COMP:10136"/>
        <dbReference type="Rhea" id="RHEA-COMP:20101"/>
        <dbReference type="ChEBI" id="CHEBI:15378"/>
        <dbReference type="ChEBI" id="CHEBI:30616"/>
        <dbReference type="ChEBI" id="CHEBI:46858"/>
        <dbReference type="ChEBI" id="CHEBI:61978"/>
        <dbReference type="ChEBI" id="CHEBI:456216"/>
        <dbReference type="EC" id="2.7.10.2"/>
    </reaction>
</comment>
<evidence type="ECO:0000256" key="9">
    <source>
        <dbReference type="SAM" id="MobiDB-lite"/>
    </source>
</evidence>
<dbReference type="PANTHER" id="PTHR32309:SF13">
    <property type="entry name" value="FERRIC ENTEROBACTIN TRANSPORT PROTEIN FEPE"/>
    <property type="match status" value="1"/>
</dbReference>
<comment type="similarity">
    <text evidence="1">Belongs to the CpsD/CapB family.</text>
</comment>
<dbReference type="EC" id="2.7.10.2" evidence="2"/>
<proteinExistence type="inferred from homology"/>
<comment type="caution">
    <text evidence="11">The sequence shown here is derived from an EMBL/GenBank/DDBJ whole genome shotgun (WGS) entry which is preliminary data.</text>
</comment>
<gene>
    <name evidence="11" type="ORF">H2508_06255</name>
</gene>
<dbReference type="EMBL" id="JACFXU010000013">
    <property type="protein sequence ID" value="MBA6412713.1"/>
    <property type="molecule type" value="Genomic_DNA"/>
</dbReference>
<dbReference type="GO" id="GO:0005886">
    <property type="term" value="C:plasma membrane"/>
    <property type="evidence" value="ECO:0007669"/>
    <property type="project" value="TreeGrafter"/>
</dbReference>
<evidence type="ECO:0000256" key="8">
    <source>
        <dbReference type="ARBA" id="ARBA00051245"/>
    </source>
</evidence>
<dbReference type="PANTHER" id="PTHR32309">
    <property type="entry name" value="TYROSINE-PROTEIN KINASE"/>
    <property type="match status" value="1"/>
</dbReference>
<evidence type="ECO:0000256" key="6">
    <source>
        <dbReference type="ARBA" id="ARBA00022840"/>
    </source>
</evidence>